<organism evidence="1 2">
    <name type="scientific">Aquariibacter albus</name>
    <dbReference type="NCBI Taxonomy" id="2759899"/>
    <lineage>
        <taxon>Bacteria</taxon>
        <taxon>Pseudomonadati</taxon>
        <taxon>Pseudomonadota</taxon>
        <taxon>Betaproteobacteria</taxon>
        <taxon>Burkholderiales</taxon>
        <taxon>Sphaerotilaceae</taxon>
        <taxon>Aquariibacter</taxon>
    </lineage>
</organism>
<reference evidence="1 2" key="1">
    <citation type="submission" date="2020-08" db="EMBL/GenBank/DDBJ databases">
        <title>Aquariorum lacteus gen. nov., sp. nov., a new member of the family Comamonadaceae, isolated from freshwater aquarium.</title>
        <authorList>
            <person name="Chun S.-J."/>
        </authorList>
    </citation>
    <scope>NUCLEOTIDE SEQUENCE [LARGE SCALE GENOMIC DNA]</scope>
    <source>
        <strain evidence="1 2">SJAQ100</strain>
    </source>
</reference>
<dbReference type="Proteomes" id="UP000586093">
    <property type="component" value="Unassembled WGS sequence"/>
</dbReference>
<sequence>MNLKPHSRALGTALILSTAVLLGGCMTKPVQPLSADGTYCYRAGKMAKFKTACTGQAAPSEQAQADAQRFEADPEALTVYVMRKRWVDGTIVVPLSVDGSTSIDTVPESWLRLKLPAQQPHRLTARWNDQSVDLVVDGKPGEVRFVELAGSHFAWGTDFRLNATTPAAAIPKAQASRLVADLDLRR</sequence>
<dbReference type="RefSeq" id="WP_182661214.1">
    <property type="nucleotide sequence ID" value="NZ_JACIVI010000001.1"/>
</dbReference>
<evidence type="ECO:0000313" key="2">
    <source>
        <dbReference type="Proteomes" id="UP000586093"/>
    </source>
</evidence>
<proteinExistence type="predicted"/>
<evidence type="ECO:0008006" key="3">
    <source>
        <dbReference type="Google" id="ProtNLM"/>
    </source>
</evidence>
<comment type="caution">
    <text evidence="1">The sequence shown here is derived from an EMBL/GenBank/DDBJ whole genome shotgun (WGS) entry which is preliminary data.</text>
</comment>
<name>A0A839HSP9_9BURK</name>
<dbReference type="EMBL" id="JACIVI010000001">
    <property type="protein sequence ID" value="MBB1160874.1"/>
    <property type="molecule type" value="Genomic_DNA"/>
</dbReference>
<protein>
    <recommendedName>
        <fullName evidence="3">Lipoprotein</fullName>
    </recommendedName>
</protein>
<dbReference type="AlphaFoldDB" id="A0A839HSP9"/>
<accession>A0A839HSP9</accession>
<gene>
    <name evidence="1" type="ORF">H4F90_02625</name>
</gene>
<evidence type="ECO:0000313" key="1">
    <source>
        <dbReference type="EMBL" id="MBB1160874.1"/>
    </source>
</evidence>
<dbReference type="PROSITE" id="PS51257">
    <property type="entry name" value="PROKAR_LIPOPROTEIN"/>
    <property type="match status" value="1"/>
</dbReference>
<keyword evidence="2" id="KW-1185">Reference proteome</keyword>